<accession>A0A9K3NY70</accession>
<comment type="caution">
    <text evidence="1">The sequence shown here is derived from an EMBL/GenBank/DDBJ whole genome shotgun (WGS) entry which is preliminary data.</text>
</comment>
<dbReference type="EMBL" id="MNCJ02000318">
    <property type="protein sequence ID" value="KAF5816380.1"/>
    <property type="molecule type" value="Genomic_DNA"/>
</dbReference>
<name>A0A9K3NY70_HELAN</name>
<dbReference type="AlphaFoldDB" id="A0A9K3NY70"/>
<gene>
    <name evidence="1" type="ORF">HanXRQr2_Chr03g0133721</name>
</gene>
<reference evidence="1" key="1">
    <citation type="journal article" date="2017" name="Nature">
        <title>The sunflower genome provides insights into oil metabolism, flowering and Asterid evolution.</title>
        <authorList>
            <person name="Badouin H."/>
            <person name="Gouzy J."/>
            <person name="Grassa C.J."/>
            <person name="Murat F."/>
            <person name="Staton S.E."/>
            <person name="Cottret L."/>
            <person name="Lelandais-Briere C."/>
            <person name="Owens G.L."/>
            <person name="Carrere S."/>
            <person name="Mayjonade B."/>
            <person name="Legrand L."/>
            <person name="Gill N."/>
            <person name="Kane N.C."/>
            <person name="Bowers J.E."/>
            <person name="Hubner S."/>
            <person name="Bellec A."/>
            <person name="Berard A."/>
            <person name="Berges H."/>
            <person name="Blanchet N."/>
            <person name="Boniface M.C."/>
            <person name="Brunel D."/>
            <person name="Catrice O."/>
            <person name="Chaidir N."/>
            <person name="Claudel C."/>
            <person name="Donnadieu C."/>
            <person name="Faraut T."/>
            <person name="Fievet G."/>
            <person name="Helmstetter N."/>
            <person name="King M."/>
            <person name="Knapp S.J."/>
            <person name="Lai Z."/>
            <person name="Le Paslier M.C."/>
            <person name="Lippi Y."/>
            <person name="Lorenzon L."/>
            <person name="Mandel J.R."/>
            <person name="Marage G."/>
            <person name="Marchand G."/>
            <person name="Marquand E."/>
            <person name="Bret-Mestries E."/>
            <person name="Morien E."/>
            <person name="Nambeesan S."/>
            <person name="Nguyen T."/>
            <person name="Pegot-Espagnet P."/>
            <person name="Pouilly N."/>
            <person name="Raftis F."/>
            <person name="Sallet E."/>
            <person name="Schiex T."/>
            <person name="Thomas J."/>
            <person name="Vandecasteele C."/>
            <person name="Vares D."/>
            <person name="Vear F."/>
            <person name="Vautrin S."/>
            <person name="Crespi M."/>
            <person name="Mangin B."/>
            <person name="Burke J.M."/>
            <person name="Salse J."/>
            <person name="Munos S."/>
            <person name="Vincourt P."/>
            <person name="Rieseberg L.H."/>
            <person name="Langlade N.B."/>
        </authorList>
    </citation>
    <scope>NUCLEOTIDE SEQUENCE</scope>
    <source>
        <tissue evidence="1">Leaves</tissue>
    </source>
</reference>
<organism evidence="1 2">
    <name type="scientific">Helianthus annuus</name>
    <name type="common">Common sunflower</name>
    <dbReference type="NCBI Taxonomy" id="4232"/>
    <lineage>
        <taxon>Eukaryota</taxon>
        <taxon>Viridiplantae</taxon>
        <taxon>Streptophyta</taxon>
        <taxon>Embryophyta</taxon>
        <taxon>Tracheophyta</taxon>
        <taxon>Spermatophyta</taxon>
        <taxon>Magnoliopsida</taxon>
        <taxon>eudicotyledons</taxon>
        <taxon>Gunneridae</taxon>
        <taxon>Pentapetalae</taxon>
        <taxon>asterids</taxon>
        <taxon>campanulids</taxon>
        <taxon>Asterales</taxon>
        <taxon>Asteraceae</taxon>
        <taxon>Asteroideae</taxon>
        <taxon>Heliantheae alliance</taxon>
        <taxon>Heliantheae</taxon>
        <taxon>Helianthus</taxon>
    </lineage>
</organism>
<protein>
    <submittedName>
        <fullName evidence="1">Uncharacterized protein</fullName>
    </submittedName>
</protein>
<dbReference type="Proteomes" id="UP000215914">
    <property type="component" value="Unassembled WGS sequence"/>
</dbReference>
<dbReference type="Gramene" id="mRNA:HanXRQr2_Chr03g0133721">
    <property type="protein sequence ID" value="mRNA:HanXRQr2_Chr03g0133721"/>
    <property type="gene ID" value="HanXRQr2_Chr03g0133721"/>
</dbReference>
<sequence length="111" mass="13063">MQRWCKRVLWVANTSSKKGNRFRLKVAIFSSISSRISSPISFRWHHTIHHRNIHPSFLPNGTVLQNPTYPTTPTRPRPHILLKLRTTVRRLNRRTHAVLRLPYHLLKASSN</sequence>
<evidence type="ECO:0000313" key="2">
    <source>
        <dbReference type="Proteomes" id="UP000215914"/>
    </source>
</evidence>
<keyword evidence="2" id="KW-1185">Reference proteome</keyword>
<reference evidence="1" key="2">
    <citation type="submission" date="2020-06" db="EMBL/GenBank/DDBJ databases">
        <title>Helianthus annuus Genome sequencing and assembly Release 2.</title>
        <authorList>
            <person name="Gouzy J."/>
            <person name="Langlade N."/>
            <person name="Munos S."/>
        </authorList>
    </citation>
    <scope>NUCLEOTIDE SEQUENCE</scope>
    <source>
        <tissue evidence="1">Leaves</tissue>
    </source>
</reference>
<proteinExistence type="predicted"/>
<evidence type="ECO:0000313" key="1">
    <source>
        <dbReference type="EMBL" id="KAF5816380.1"/>
    </source>
</evidence>